<dbReference type="EMBL" id="LNIX01000013">
    <property type="protein sequence ID" value="OXA47411.1"/>
    <property type="molecule type" value="Genomic_DNA"/>
</dbReference>
<evidence type="ECO:0000313" key="2">
    <source>
        <dbReference type="Proteomes" id="UP000198287"/>
    </source>
</evidence>
<reference evidence="1 2" key="1">
    <citation type="submission" date="2015-12" db="EMBL/GenBank/DDBJ databases">
        <title>The genome of Folsomia candida.</title>
        <authorList>
            <person name="Faddeeva A."/>
            <person name="Derks M.F."/>
            <person name="Anvar Y."/>
            <person name="Smit S."/>
            <person name="Van Straalen N."/>
            <person name="Roelofs D."/>
        </authorList>
    </citation>
    <scope>NUCLEOTIDE SEQUENCE [LARGE SCALE GENOMIC DNA]</scope>
    <source>
        <strain evidence="1 2">VU population</strain>
        <tissue evidence="1">Whole body</tissue>
    </source>
</reference>
<accession>A0A226DRT5</accession>
<name>A0A226DRT5_FOLCA</name>
<keyword evidence="2" id="KW-1185">Reference proteome</keyword>
<gene>
    <name evidence="1" type="ORF">Fcan01_17733</name>
</gene>
<sequence>MEQIYSWQRKFHLLKTTIVNLIASINNSIQVQPPPYFQLLAATRQTNPDYVFASVKFPPLGKYYLNYAAESSSPAILVFINLLNTTEIVMPCIVCTAPSFVPVMRTSSLAGVAALWDATNTHNLHGGVMLTVTKTKNPATICGVSLSRFGATDASNMCTLQLLSERYNFTFVRTMGVSKDKTNRLQGVVGKMDFKIFLNELFLTGIKSQQLLIYDVELAKIDFIIVTQIPKAVNSIWGVFTPFEGAIWWSILASCIGISVILQFQGKGLPSNFSGLRSVQDFIMVQSLLFGQAIADEIIKSVKNKQVARPLLAIWFFVCYILMENLYQGSIYSDLTVLYPPKVPRTFQKLVASNMTIITTSQILKPSETSKLPEPTSILKSSIIPDILKKNFSERFNNFLHQMNSKMEYINGGIEDIYG</sequence>
<dbReference type="AlphaFoldDB" id="A0A226DRT5"/>
<proteinExistence type="predicted"/>
<evidence type="ECO:0000313" key="1">
    <source>
        <dbReference type="EMBL" id="OXA47411.1"/>
    </source>
</evidence>
<dbReference type="Proteomes" id="UP000198287">
    <property type="component" value="Unassembled WGS sequence"/>
</dbReference>
<comment type="caution">
    <text evidence="1">The sequence shown here is derived from an EMBL/GenBank/DDBJ whole genome shotgun (WGS) entry which is preliminary data.</text>
</comment>
<organism evidence="1 2">
    <name type="scientific">Folsomia candida</name>
    <name type="common">Springtail</name>
    <dbReference type="NCBI Taxonomy" id="158441"/>
    <lineage>
        <taxon>Eukaryota</taxon>
        <taxon>Metazoa</taxon>
        <taxon>Ecdysozoa</taxon>
        <taxon>Arthropoda</taxon>
        <taxon>Hexapoda</taxon>
        <taxon>Collembola</taxon>
        <taxon>Entomobryomorpha</taxon>
        <taxon>Isotomoidea</taxon>
        <taxon>Isotomidae</taxon>
        <taxon>Proisotominae</taxon>
        <taxon>Folsomia</taxon>
    </lineage>
</organism>
<protein>
    <submittedName>
        <fullName evidence="1">Uncharacterized protein</fullName>
    </submittedName>
</protein>